<accession>A0A9P1D9R7</accession>
<keyword evidence="5" id="KW-0347">Helicase</keyword>
<dbReference type="InterPro" id="IPR050628">
    <property type="entry name" value="SNF2_RAD54_helicase_TF"/>
</dbReference>
<keyword evidence="6" id="KW-0862">Zinc</keyword>
<dbReference type="GO" id="GO:0004386">
    <property type="term" value="F:helicase activity"/>
    <property type="evidence" value="ECO:0007669"/>
    <property type="project" value="UniProtKB-KW"/>
</dbReference>
<reference evidence="11" key="1">
    <citation type="submission" date="2022-10" db="EMBL/GenBank/DDBJ databases">
        <authorList>
            <person name="Chen Y."/>
            <person name="Dougan E. K."/>
            <person name="Chan C."/>
            <person name="Rhodes N."/>
            <person name="Thang M."/>
        </authorList>
    </citation>
    <scope>NUCLEOTIDE SEQUENCE</scope>
</reference>
<sequence>MAETEGLTVCHTARVALRAQLRCGEALGGDEEVADEAQTQCCKICGAAWHPCLAHASDEMVQAYDLLEVQHLGPLTTDWHEVPLASDLEGEPSMSSPLRICAALCAEEMDTSRSRKLSLELRVVADPLDLAQRSRFAIYPPWQLGPQLRFSWRLETRPKVEPEPTTRNSVPLRLRRPRSLPGIGGVSGGFGSGSSLDIDGGYMEKECTIQEPPPQPFQLLSNCLDAEAEVPDGLLLPLRQHQLQSLAWMQACEARSEPLLLGASREFLPAVQPPHAAQQILVEAVRCRGVARVQRAFKPKGGLLADHVGSGKTAVTLALVASDRGSAKRSLHRSLVLMPGRLLQQWQQEVTKFLEPGLVDVQLWDGREISDPGARPSLLLAPIELLSPKRRREDGDGTRGIADTLRSLSLSRIVVDEFHENLESALRLQELKDTETALWGLTGTPCLDDFTSVAKLVRACSDVDLLVFRRQLDAKDLAQRALDYLARANGDLKGLEVQEELVALYHTPAERAIYEGAAAARRRRSESEKKDETLGAELLQLCSHFRLHGPTDCDAETESAALLRRRKDACETSRAWLLLAAQRMEMHILQAQREGVLPTVVAEQYAQLLVEVDGKPYSGFAASEQLVSQVAGAKAARQGTSKRSKRHERDADDLILQAILEIRSGLAVEDWKESLEAVSSDTNALELLEEVKQAKEAFRQRSHEHAFLSAMLDAAEAQNFQCPVCLNDFPPTERAMLAACAHLFCLRCAGTLVRTLGVSCDQVLTGTAIHRILCTRY</sequence>
<dbReference type="AlphaFoldDB" id="A0A9P1D9R7"/>
<evidence type="ECO:0000256" key="7">
    <source>
        <dbReference type="ARBA" id="ARBA00022840"/>
    </source>
</evidence>
<dbReference type="EMBL" id="CAMXCT010003698">
    <property type="protein sequence ID" value="CAI4005811.1"/>
    <property type="molecule type" value="Genomic_DNA"/>
</dbReference>
<evidence type="ECO:0000313" key="11">
    <source>
        <dbReference type="EMBL" id="CAI4005811.1"/>
    </source>
</evidence>
<keyword evidence="14" id="KW-1185">Reference proteome</keyword>
<dbReference type="InterPro" id="IPR017907">
    <property type="entry name" value="Znf_RING_CS"/>
</dbReference>
<comment type="caution">
    <text evidence="11">The sequence shown here is derived from an EMBL/GenBank/DDBJ whole genome shotgun (WGS) entry which is preliminary data.</text>
</comment>
<dbReference type="SUPFAM" id="SSF52540">
    <property type="entry name" value="P-loop containing nucleoside triphosphate hydrolases"/>
    <property type="match status" value="1"/>
</dbReference>
<feature type="domain" description="Helicase ATP-binding" evidence="10">
    <location>
        <begin position="293"/>
        <end position="463"/>
    </location>
</feature>
<keyword evidence="3 8" id="KW-0863">Zinc-finger</keyword>
<dbReference type="Proteomes" id="UP001152797">
    <property type="component" value="Unassembled WGS sequence"/>
</dbReference>
<dbReference type="PROSITE" id="PS50089">
    <property type="entry name" value="ZF_RING_2"/>
    <property type="match status" value="1"/>
</dbReference>
<dbReference type="Pfam" id="PF00176">
    <property type="entry name" value="SNF2-rel_dom"/>
    <property type="match status" value="1"/>
</dbReference>
<reference evidence="12" key="2">
    <citation type="submission" date="2024-04" db="EMBL/GenBank/DDBJ databases">
        <authorList>
            <person name="Chen Y."/>
            <person name="Shah S."/>
            <person name="Dougan E. K."/>
            <person name="Thang M."/>
            <person name="Chan C."/>
        </authorList>
    </citation>
    <scope>NUCLEOTIDE SEQUENCE [LARGE SCALE GENOMIC DNA]</scope>
</reference>
<dbReference type="PANTHER" id="PTHR45626">
    <property type="entry name" value="TRANSCRIPTION TERMINATION FACTOR 2-RELATED"/>
    <property type="match status" value="1"/>
</dbReference>
<dbReference type="Gene3D" id="3.30.40.10">
    <property type="entry name" value="Zinc/RING finger domain, C3HC4 (zinc finger)"/>
    <property type="match status" value="1"/>
</dbReference>
<evidence type="ECO:0000313" key="14">
    <source>
        <dbReference type="Proteomes" id="UP001152797"/>
    </source>
</evidence>
<evidence type="ECO:0000256" key="6">
    <source>
        <dbReference type="ARBA" id="ARBA00022833"/>
    </source>
</evidence>
<evidence type="ECO:0000256" key="3">
    <source>
        <dbReference type="ARBA" id="ARBA00022771"/>
    </source>
</evidence>
<evidence type="ECO:0000256" key="8">
    <source>
        <dbReference type="PROSITE-ProRule" id="PRU00175"/>
    </source>
</evidence>
<organism evidence="11">
    <name type="scientific">Cladocopium goreaui</name>
    <dbReference type="NCBI Taxonomy" id="2562237"/>
    <lineage>
        <taxon>Eukaryota</taxon>
        <taxon>Sar</taxon>
        <taxon>Alveolata</taxon>
        <taxon>Dinophyceae</taxon>
        <taxon>Suessiales</taxon>
        <taxon>Symbiodiniaceae</taxon>
        <taxon>Cladocopium</taxon>
    </lineage>
</organism>
<dbReference type="PANTHER" id="PTHR45626:SF26">
    <property type="entry name" value="FAMILY HELICASE, PUTATIVE (AFU_ORTHOLOGUE AFUA_2G09120)-RELATED"/>
    <property type="match status" value="1"/>
</dbReference>
<dbReference type="GO" id="GO:0006281">
    <property type="term" value="P:DNA repair"/>
    <property type="evidence" value="ECO:0007669"/>
    <property type="project" value="TreeGrafter"/>
</dbReference>
<protein>
    <submittedName>
        <fullName evidence="13">RING-type domain-containing protein</fullName>
    </submittedName>
</protein>
<evidence type="ECO:0000259" key="10">
    <source>
        <dbReference type="PROSITE" id="PS51192"/>
    </source>
</evidence>
<dbReference type="GO" id="GO:0008094">
    <property type="term" value="F:ATP-dependent activity, acting on DNA"/>
    <property type="evidence" value="ECO:0007669"/>
    <property type="project" value="TreeGrafter"/>
</dbReference>
<dbReference type="SMART" id="SM00487">
    <property type="entry name" value="DEXDc"/>
    <property type="match status" value="1"/>
</dbReference>
<dbReference type="EMBL" id="CAMXCT030003698">
    <property type="protein sequence ID" value="CAL4793123.1"/>
    <property type="molecule type" value="Genomic_DNA"/>
</dbReference>
<dbReference type="InterPro" id="IPR000330">
    <property type="entry name" value="SNF2_N"/>
</dbReference>
<dbReference type="OrthoDB" id="261960at2759"/>
<dbReference type="SUPFAM" id="SSF57850">
    <property type="entry name" value="RING/U-box"/>
    <property type="match status" value="1"/>
</dbReference>
<gene>
    <name evidence="11" type="ORF">C1SCF055_LOCUS31502</name>
</gene>
<dbReference type="EMBL" id="CAMXCT020003698">
    <property type="protein sequence ID" value="CAL1159186.1"/>
    <property type="molecule type" value="Genomic_DNA"/>
</dbReference>
<dbReference type="InterPro" id="IPR001841">
    <property type="entry name" value="Znf_RING"/>
</dbReference>
<keyword evidence="7" id="KW-0067">ATP-binding</keyword>
<dbReference type="GO" id="GO:0008270">
    <property type="term" value="F:zinc ion binding"/>
    <property type="evidence" value="ECO:0007669"/>
    <property type="project" value="UniProtKB-KW"/>
</dbReference>
<evidence type="ECO:0000259" key="9">
    <source>
        <dbReference type="PROSITE" id="PS50089"/>
    </source>
</evidence>
<evidence type="ECO:0000256" key="4">
    <source>
        <dbReference type="ARBA" id="ARBA00022801"/>
    </source>
</evidence>
<proteinExistence type="predicted"/>
<dbReference type="GO" id="GO:0005524">
    <property type="term" value="F:ATP binding"/>
    <property type="evidence" value="ECO:0007669"/>
    <property type="project" value="UniProtKB-KW"/>
</dbReference>
<name>A0A9P1D9R7_9DINO</name>
<dbReference type="GO" id="GO:0016787">
    <property type="term" value="F:hydrolase activity"/>
    <property type="evidence" value="ECO:0007669"/>
    <property type="project" value="UniProtKB-KW"/>
</dbReference>
<dbReference type="GO" id="GO:0005634">
    <property type="term" value="C:nucleus"/>
    <property type="evidence" value="ECO:0007669"/>
    <property type="project" value="TreeGrafter"/>
</dbReference>
<dbReference type="PROSITE" id="PS00518">
    <property type="entry name" value="ZF_RING_1"/>
    <property type="match status" value="1"/>
</dbReference>
<dbReference type="PROSITE" id="PS51192">
    <property type="entry name" value="HELICASE_ATP_BIND_1"/>
    <property type="match status" value="1"/>
</dbReference>
<dbReference type="InterPro" id="IPR013083">
    <property type="entry name" value="Znf_RING/FYVE/PHD"/>
</dbReference>
<dbReference type="Gene3D" id="3.40.50.300">
    <property type="entry name" value="P-loop containing nucleotide triphosphate hydrolases"/>
    <property type="match status" value="1"/>
</dbReference>
<keyword evidence="1" id="KW-0479">Metal-binding</keyword>
<evidence type="ECO:0000313" key="13">
    <source>
        <dbReference type="EMBL" id="CAL4793123.1"/>
    </source>
</evidence>
<evidence type="ECO:0000313" key="12">
    <source>
        <dbReference type="EMBL" id="CAL1159186.1"/>
    </source>
</evidence>
<evidence type="ECO:0000256" key="1">
    <source>
        <dbReference type="ARBA" id="ARBA00022723"/>
    </source>
</evidence>
<dbReference type="InterPro" id="IPR027417">
    <property type="entry name" value="P-loop_NTPase"/>
</dbReference>
<keyword evidence="4" id="KW-0378">Hydrolase</keyword>
<evidence type="ECO:0000256" key="2">
    <source>
        <dbReference type="ARBA" id="ARBA00022741"/>
    </source>
</evidence>
<dbReference type="InterPro" id="IPR014001">
    <property type="entry name" value="Helicase_ATP-bd"/>
</dbReference>
<evidence type="ECO:0000256" key="5">
    <source>
        <dbReference type="ARBA" id="ARBA00022806"/>
    </source>
</evidence>
<feature type="domain" description="RING-type" evidence="9">
    <location>
        <begin position="722"/>
        <end position="760"/>
    </location>
</feature>
<keyword evidence="2" id="KW-0547">Nucleotide-binding</keyword>